<dbReference type="AlphaFoldDB" id="A0A2H1V983"/>
<sequence length="154" mass="17536">MRLQRASMDLISSLVIICDVYDVRVFKVFLDKDHIHNSCLVRNRLHGWCGGWATGCHARCSGFDSRTEQFFHSSKSGIDSVLLGFSVIVEDSITASGKVLLDFFRFFENFSVVARRLELCPVYGNRLTPYYMGLITQMVKCEFTLYSLGEEKGI</sequence>
<gene>
    <name evidence="1" type="ORF">SFRICE_003387</name>
</gene>
<name>A0A2H1V983_SPOFR</name>
<dbReference type="EMBL" id="ODYU01001325">
    <property type="protein sequence ID" value="SOQ37356.1"/>
    <property type="molecule type" value="Genomic_DNA"/>
</dbReference>
<evidence type="ECO:0000313" key="1">
    <source>
        <dbReference type="EMBL" id="SOQ37356.1"/>
    </source>
</evidence>
<protein>
    <submittedName>
        <fullName evidence="1">SFRICE_003387</fullName>
    </submittedName>
</protein>
<accession>A0A2H1V983</accession>
<proteinExistence type="predicted"/>
<organism evidence="1">
    <name type="scientific">Spodoptera frugiperda</name>
    <name type="common">Fall armyworm</name>
    <dbReference type="NCBI Taxonomy" id="7108"/>
    <lineage>
        <taxon>Eukaryota</taxon>
        <taxon>Metazoa</taxon>
        <taxon>Ecdysozoa</taxon>
        <taxon>Arthropoda</taxon>
        <taxon>Hexapoda</taxon>
        <taxon>Insecta</taxon>
        <taxon>Pterygota</taxon>
        <taxon>Neoptera</taxon>
        <taxon>Endopterygota</taxon>
        <taxon>Lepidoptera</taxon>
        <taxon>Glossata</taxon>
        <taxon>Ditrysia</taxon>
        <taxon>Noctuoidea</taxon>
        <taxon>Noctuidae</taxon>
        <taxon>Amphipyrinae</taxon>
        <taxon>Spodoptera</taxon>
    </lineage>
</organism>
<reference evidence="1" key="1">
    <citation type="submission" date="2016-07" db="EMBL/GenBank/DDBJ databases">
        <authorList>
            <person name="Bretaudeau A."/>
        </authorList>
    </citation>
    <scope>NUCLEOTIDE SEQUENCE</scope>
    <source>
        <strain evidence="1">Rice</strain>
        <tissue evidence="1">Whole body</tissue>
    </source>
</reference>